<accession>A0A2A9MPC3</accession>
<dbReference type="PANTHER" id="PTHR13317:SF4">
    <property type="entry name" value="TRANSMEMBRANE ANTERIOR POSTERIOR TRANSFORMATION PROTEIN 1 HOMOLOG"/>
    <property type="match status" value="1"/>
</dbReference>
<dbReference type="RefSeq" id="XP_029221669.1">
    <property type="nucleotide sequence ID" value="XM_029358757.1"/>
</dbReference>
<comment type="caution">
    <text evidence="6">The sequence shown here is derived from an EMBL/GenBank/DDBJ whole genome shotgun (WGS) entry which is preliminary data.</text>
</comment>
<evidence type="ECO:0000313" key="6">
    <source>
        <dbReference type="EMBL" id="PFH37660.1"/>
    </source>
</evidence>
<keyword evidence="7" id="KW-1185">Reference proteome</keyword>
<dbReference type="Proteomes" id="UP000224006">
    <property type="component" value="Chromosome I"/>
</dbReference>
<dbReference type="Pfam" id="PF05346">
    <property type="entry name" value="DUF747"/>
    <property type="match status" value="1"/>
</dbReference>
<evidence type="ECO:0000256" key="4">
    <source>
        <dbReference type="ARBA" id="ARBA00022989"/>
    </source>
</evidence>
<dbReference type="VEuPathDB" id="ToxoDB:BESB_000020"/>
<comment type="subcellular location">
    <subcellularLocation>
        <location evidence="1">Membrane</location>
        <topology evidence="1">Multi-pass membrane protein</topology>
    </subcellularLocation>
</comment>
<keyword evidence="5" id="KW-0472">Membrane</keyword>
<dbReference type="EMBL" id="NWUJ01000001">
    <property type="protein sequence ID" value="PFH37660.1"/>
    <property type="molecule type" value="Genomic_DNA"/>
</dbReference>
<dbReference type="PANTHER" id="PTHR13317">
    <property type="entry name" value="TRANSMEMBRANE ANTERIOR POSTERIOR TRANSFORMATION PROTEIN 1 HOMOLOG"/>
    <property type="match status" value="1"/>
</dbReference>
<protein>
    <submittedName>
        <fullName evidence="6">Putative membrane protein</fullName>
    </submittedName>
</protein>
<dbReference type="KEGG" id="bbes:BESB_000020"/>
<evidence type="ECO:0000313" key="7">
    <source>
        <dbReference type="Proteomes" id="UP000224006"/>
    </source>
</evidence>
<dbReference type="GO" id="GO:0005789">
    <property type="term" value="C:endoplasmic reticulum membrane"/>
    <property type="evidence" value="ECO:0007669"/>
    <property type="project" value="TreeGrafter"/>
</dbReference>
<evidence type="ECO:0000256" key="3">
    <source>
        <dbReference type="ARBA" id="ARBA00022692"/>
    </source>
</evidence>
<name>A0A2A9MPC3_BESBE</name>
<evidence type="ECO:0000256" key="2">
    <source>
        <dbReference type="ARBA" id="ARBA00008803"/>
    </source>
</evidence>
<dbReference type="OrthoDB" id="29023at2759"/>
<dbReference type="InterPro" id="IPR008010">
    <property type="entry name" value="Tatp1"/>
</dbReference>
<keyword evidence="4" id="KW-1133">Transmembrane helix</keyword>
<comment type="similarity">
    <text evidence="2">Belongs to the TAPT1 family.</text>
</comment>
<keyword evidence="3" id="KW-0812">Transmembrane</keyword>
<evidence type="ECO:0000256" key="1">
    <source>
        <dbReference type="ARBA" id="ARBA00004141"/>
    </source>
</evidence>
<dbReference type="GeneID" id="40305065"/>
<organism evidence="6 7">
    <name type="scientific">Besnoitia besnoiti</name>
    <name type="common">Apicomplexan protozoan</name>
    <dbReference type="NCBI Taxonomy" id="94643"/>
    <lineage>
        <taxon>Eukaryota</taxon>
        <taxon>Sar</taxon>
        <taxon>Alveolata</taxon>
        <taxon>Apicomplexa</taxon>
        <taxon>Conoidasida</taxon>
        <taxon>Coccidia</taxon>
        <taxon>Eucoccidiorida</taxon>
        <taxon>Eimeriorina</taxon>
        <taxon>Sarcocystidae</taxon>
        <taxon>Besnoitia</taxon>
    </lineage>
</organism>
<dbReference type="AlphaFoldDB" id="A0A2A9MPC3"/>
<sequence length="84" mass="9355">MHVQYRVGRNAREYKRFSAMFLIVVTNNFGEIKSTVFKRFSSTTIFSIVGADVVERFQLCCDAFIVSLKLATAASPRATSLAAV</sequence>
<reference evidence="6 7" key="1">
    <citation type="submission" date="2017-09" db="EMBL/GenBank/DDBJ databases">
        <title>Genome sequencing of Besnoitia besnoiti strain Bb-Ger1.</title>
        <authorList>
            <person name="Schares G."/>
            <person name="Venepally P."/>
            <person name="Lorenzi H.A."/>
        </authorList>
    </citation>
    <scope>NUCLEOTIDE SEQUENCE [LARGE SCALE GENOMIC DNA]</scope>
    <source>
        <strain evidence="6 7">Bb-Ger1</strain>
    </source>
</reference>
<proteinExistence type="inferred from homology"/>
<gene>
    <name evidence="6" type="ORF">BESB_000020</name>
</gene>
<evidence type="ECO:0000256" key="5">
    <source>
        <dbReference type="ARBA" id="ARBA00023136"/>
    </source>
</evidence>